<keyword evidence="2" id="KW-1185">Reference proteome</keyword>
<evidence type="ECO:0000313" key="1">
    <source>
        <dbReference type="EMBL" id="MDA7027818.1"/>
    </source>
</evidence>
<gene>
    <name evidence="1" type="ORF">PJ311_14655</name>
</gene>
<dbReference type="EMBL" id="JAQKAB010000010">
    <property type="protein sequence ID" value="MDA7027818.1"/>
    <property type="molecule type" value="Genomic_DNA"/>
</dbReference>
<accession>A0ABT4X6H6</accession>
<proteinExistence type="predicted"/>
<dbReference type="RefSeq" id="WP_271341638.1">
    <property type="nucleotide sequence ID" value="NZ_JAQKAB010000010.1"/>
</dbReference>
<organism evidence="1 2">
    <name type="scientific">Bacillus changyiensis</name>
    <dbReference type="NCBI Taxonomy" id="3004103"/>
    <lineage>
        <taxon>Bacteria</taxon>
        <taxon>Bacillati</taxon>
        <taxon>Bacillota</taxon>
        <taxon>Bacilli</taxon>
        <taxon>Bacillales</taxon>
        <taxon>Bacillaceae</taxon>
        <taxon>Bacillus</taxon>
    </lineage>
</organism>
<name>A0ABT4X6H6_9BACI</name>
<evidence type="ECO:0000313" key="2">
    <source>
        <dbReference type="Proteomes" id="UP001211894"/>
    </source>
</evidence>
<comment type="caution">
    <text evidence="1">The sequence shown here is derived from an EMBL/GenBank/DDBJ whole genome shotgun (WGS) entry which is preliminary data.</text>
</comment>
<dbReference type="Proteomes" id="UP001211894">
    <property type="component" value="Unassembled WGS sequence"/>
</dbReference>
<sequence>MLTRTLEERTALDMIYMRRDGHTIIVHQINEGFIQAYCFKSRKTKIQDIYN</sequence>
<protein>
    <submittedName>
        <fullName evidence="1">Uncharacterized protein</fullName>
    </submittedName>
</protein>
<reference evidence="1 2" key="1">
    <citation type="submission" date="2023-01" db="EMBL/GenBank/DDBJ databases">
        <title>Bacillus changyiensis sp. nov., isolated from a coastal deposit.</title>
        <authorList>
            <person name="Xiao G."/>
            <person name="Lai Q."/>
            <person name="Hu Z."/>
            <person name="Shao Z."/>
        </authorList>
    </citation>
    <scope>NUCLEOTIDE SEQUENCE [LARGE SCALE GENOMIC DNA]</scope>
    <source>
        <strain evidence="1 2">CLL-7-23</strain>
    </source>
</reference>